<feature type="transmembrane region" description="Helical" evidence="5">
    <location>
        <begin position="191"/>
        <end position="209"/>
    </location>
</feature>
<dbReference type="OMA" id="GHTMARW"/>
<feature type="transmembrane region" description="Helical" evidence="5">
    <location>
        <begin position="387"/>
        <end position="410"/>
    </location>
</feature>
<dbReference type="KEGG" id="ame:726578"/>
<reference evidence="7" key="1">
    <citation type="submission" date="2021-01" db="UniProtKB">
        <authorList>
            <consortium name="EnsemblMetazoa"/>
        </authorList>
    </citation>
    <scope>IDENTIFICATION</scope>
    <source>
        <strain evidence="7">DH4</strain>
    </source>
</reference>
<evidence type="ECO:0000256" key="2">
    <source>
        <dbReference type="ARBA" id="ARBA00022692"/>
    </source>
</evidence>
<dbReference type="Pfam" id="PF07690">
    <property type="entry name" value="MFS_1"/>
    <property type="match status" value="1"/>
</dbReference>
<feature type="transmembrane region" description="Helical" evidence="5">
    <location>
        <begin position="354"/>
        <end position="375"/>
    </location>
</feature>
<evidence type="ECO:0000313" key="9">
    <source>
        <dbReference type="RefSeq" id="XP_001122304.3"/>
    </source>
</evidence>
<feature type="transmembrane region" description="Helical" evidence="5">
    <location>
        <begin position="329"/>
        <end position="348"/>
    </location>
</feature>
<dbReference type="GeneID" id="726578"/>
<feature type="transmembrane region" description="Helical" evidence="5">
    <location>
        <begin position="130"/>
        <end position="152"/>
    </location>
</feature>
<feature type="transmembrane region" description="Helical" evidence="5">
    <location>
        <begin position="99"/>
        <end position="124"/>
    </location>
</feature>
<dbReference type="RefSeq" id="XP_001122304.3">
    <property type="nucleotide sequence ID" value="XM_001122304.5"/>
</dbReference>
<dbReference type="Gene3D" id="1.20.1250.20">
    <property type="entry name" value="MFS general substrate transporter like domains"/>
    <property type="match status" value="2"/>
</dbReference>
<feature type="transmembrane region" description="Helical" evidence="5">
    <location>
        <begin position="72"/>
        <end position="92"/>
    </location>
</feature>
<dbReference type="SUPFAM" id="SSF103473">
    <property type="entry name" value="MFS general substrate transporter"/>
    <property type="match status" value="1"/>
</dbReference>
<feature type="domain" description="Major facilitator superfamily (MFS) profile" evidence="6">
    <location>
        <begin position="10"/>
        <end position="445"/>
    </location>
</feature>
<dbReference type="InterPro" id="IPR050382">
    <property type="entry name" value="MFS_Na/Anion_cotransporter"/>
</dbReference>
<dbReference type="PROSITE" id="PS50850">
    <property type="entry name" value="MFS"/>
    <property type="match status" value="1"/>
</dbReference>
<dbReference type="GO" id="GO:0016020">
    <property type="term" value="C:membrane"/>
    <property type="evidence" value="ECO:0007669"/>
    <property type="project" value="UniProtKB-SubCell"/>
</dbReference>
<accession>A0A7M7G034</accession>
<dbReference type="AlphaFoldDB" id="A0A7M7G034"/>
<reference evidence="8" key="3">
    <citation type="submission" date="2025-05" db="UniProtKB">
        <authorList>
            <consortium name="RefSeq"/>
        </authorList>
    </citation>
    <scope>NUCLEOTIDE SEQUENCE [LARGE SCALE GENOMIC DNA]</scope>
    <source>
        <strain evidence="8">DH4</strain>
    </source>
</reference>
<name>A0A7M7G034_APIME</name>
<proteinExistence type="predicted"/>
<feature type="transmembrane region" description="Helical" evidence="5">
    <location>
        <begin position="422"/>
        <end position="441"/>
    </location>
</feature>
<keyword evidence="8" id="KW-1185">Reference proteome</keyword>
<evidence type="ECO:0000313" key="7">
    <source>
        <dbReference type="EnsemblMetazoa" id="XP_001122304"/>
    </source>
</evidence>
<evidence type="ECO:0000256" key="5">
    <source>
        <dbReference type="SAM" id="Phobius"/>
    </source>
</evidence>
<keyword evidence="3 5" id="KW-1133">Transmembrane helix</keyword>
<dbReference type="PANTHER" id="PTHR11662">
    <property type="entry name" value="SOLUTE CARRIER FAMILY 17"/>
    <property type="match status" value="1"/>
</dbReference>
<dbReference type="FunFam" id="1.20.1250.20:FF:000532">
    <property type="entry name" value="SLC (SoLute Carrier) homolog"/>
    <property type="match status" value="1"/>
</dbReference>
<evidence type="ECO:0000259" key="6">
    <source>
        <dbReference type="PROSITE" id="PS50850"/>
    </source>
</evidence>
<sequence length="459" mass="51324">MVGYVRYLFAIMICIANMIVYGLKVNIAVAVVGMVKHTDEISDASDECDFVPIAEVIDIEGPFEWTSTQRGLAISIYFAGYLVGMFPCGYFADRFNSRNALLICVLGNAILTLIVPVVAPVLWLLYVTRFVMGVVSAPNLPIVAIMVGRWVVYEEKSLWFGIIYSGTSIGTVISILTSGMILHALGWEAVFYIHGALSLIWCVVFLVFFRESPETQYYISEEERHYIVTSYGHRGLESVHMKVPWKAIFTSVPFLALIYTNTFGNFAWYFLLTQLPMYMNKILRFDIQSNAILSCLPYLLAAIMNPILGRFLDWGRARNYWTQTGGRKIAVGMSCIPPSLFLLIIAYIGCYRVIAVILLMLSVMLGGSIFVGHLANHNDLAPNYAGILMGITNTPGTISAFILPAIVGALTEAGHTMARWRYVFWITIIAQMSAFVVFTIFGSAEIQEWNYYGVEAEEN</sequence>
<keyword evidence="4 5" id="KW-0472">Membrane</keyword>
<dbReference type="PANTHER" id="PTHR11662:SF457">
    <property type="entry name" value="MAJOR FACILITATOR SUPERFAMILY TRANSPORTER 3"/>
    <property type="match status" value="1"/>
</dbReference>
<feature type="transmembrane region" description="Helical" evidence="5">
    <location>
        <begin position="247"/>
        <end position="271"/>
    </location>
</feature>
<feature type="transmembrane region" description="Helical" evidence="5">
    <location>
        <begin position="291"/>
        <end position="308"/>
    </location>
</feature>
<dbReference type="OrthoDB" id="2985014at2759"/>
<feature type="transmembrane region" description="Helical" evidence="5">
    <location>
        <begin position="7"/>
        <end position="35"/>
    </location>
</feature>
<organism evidence="7">
    <name type="scientific">Apis mellifera</name>
    <name type="common">Honeybee</name>
    <dbReference type="NCBI Taxonomy" id="7460"/>
    <lineage>
        <taxon>Eukaryota</taxon>
        <taxon>Metazoa</taxon>
        <taxon>Ecdysozoa</taxon>
        <taxon>Arthropoda</taxon>
        <taxon>Hexapoda</taxon>
        <taxon>Insecta</taxon>
        <taxon>Pterygota</taxon>
        <taxon>Neoptera</taxon>
        <taxon>Endopterygota</taxon>
        <taxon>Hymenoptera</taxon>
        <taxon>Apocrita</taxon>
        <taxon>Aculeata</taxon>
        <taxon>Apoidea</taxon>
        <taxon>Anthophila</taxon>
        <taxon>Apidae</taxon>
        <taxon>Apis</taxon>
    </lineage>
</organism>
<feature type="transmembrane region" description="Helical" evidence="5">
    <location>
        <begin position="159"/>
        <end position="185"/>
    </location>
</feature>
<evidence type="ECO:0000256" key="3">
    <source>
        <dbReference type="ARBA" id="ARBA00022989"/>
    </source>
</evidence>
<keyword evidence="2 5" id="KW-0812">Transmembrane</keyword>
<accession>A0A8B6XD93</accession>
<dbReference type="GO" id="GO:0006820">
    <property type="term" value="P:monoatomic anion transport"/>
    <property type="evidence" value="ECO:0007669"/>
    <property type="project" value="TreeGrafter"/>
</dbReference>
<dbReference type="Proteomes" id="UP000005203">
    <property type="component" value="Linkage group LG1"/>
</dbReference>
<dbReference type="InterPro" id="IPR036259">
    <property type="entry name" value="MFS_trans_sf"/>
</dbReference>
<dbReference type="EnsemblMetazoa" id="XM_001122304">
    <property type="protein sequence ID" value="XP_001122304"/>
    <property type="gene ID" value="LOC726578"/>
</dbReference>
<protein>
    <submittedName>
        <fullName evidence="9">Inorganic phosphate cotransporter</fullName>
    </submittedName>
</protein>
<evidence type="ECO:0000313" key="8">
    <source>
        <dbReference type="Proteomes" id="UP000005203"/>
    </source>
</evidence>
<gene>
    <name evidence="7" type="primary">726578</name>
    <name evidence="9" type="synonym">LOC726578</name>
</gene>
<reference evidence="9" key="2">
    <citation type="submission" date="2025-04" db="UniProtKB">
        <authorList>
            <consortium name="RefSeq"/>
        </authorList>
    </citation>
    <scope>IDENTIFICATION</scope>
    <source>
        <strain evidence="9">DH4</strain>
        <tissue evidence="9">Whole body</tissue>
    </source>
</reference>
<dbReference type="InterPro" id="IPR011701">
    <property type="entry name" value="MFS"/>
</dbReference>
<comment type="subcellular location">
    <subcellularLocation>
        <location evidence="1">Membrane</location>
        <topology evidence="1">Multi-pass membrane protein</topology>
    </subcellularLocation>
</comment>
<dbReference type="InterPro" id="IPR020846">
    <property type="entry name" value="MFS_dom"/>
</dbReference>
<evidence type="ECO:0000256" key="4">
    <source>
        <dbReference type="ARBA" id="ARBA00023136"/>
    </source>
</evidence>
<evidence type="ECO:0000256" key="1">
    <source>
        <dbReference type="ARBA" id="ARBA00004141"/>
    </source>
</evidence>
<dbReference type="GO" id="GO:0022857">
    <property type="term" value="F:transmembrane transporter activity"/>
    <property type="evidence" value="ECO:0007669"/>
    <property type="project" value="InterPro"/>
</dbReference>